<evidence type="ECO:0000256" key="8">
    <source>
        <dbReference type="ARBA" id="ARBA00023288"/>
    </source>
</evidence>
<evidence type="ECO:0000256" key="7">
    <source>
        <dbReference type="ARBA" id="ARBA00023180"/>
    </source>
</evidence>
<feature type="compositionally biased region" description="Basic and acidic residues" evidence="9">
    <location>
        <begin position="263"/>
        <end position="319"/>
    </location>
</feature>
<dbReference type="InterPro" id="IPR025932">
    <property type="entry name" value="Trypano_VSG_B_N_dom"/>
</dbReference>
<evidence type="ECO:0000256" key="6">
    <source>
        <dbReference type="ARBA" id="ARBA00023136"/>
    </source>
</evidence>
<feature type="domain" description="Trypanosome variant surface glycoprotein B-type N-terminal" evidence="11">
    <location>
        <begin position="111"/>
        <end position="278"/>
    </location>
</feature>
<keyword evidence="13" id="KW-1185">Reference proteome</keyword>
<organism evidence="12 13">
    <name type="scientific">Trypanosoma congolense (strain IL3000)</name>
    <dbReference type="NCBI Taxonomy" id="1068625"/>
    <lineage>
        <taxon>Eukaryota</taxon>
        <taxon>Discoba</taxon>
        <taxon>Euglenozoa</taxon>
        <taxon>Kinetoplastea</taxon>
        <taxon>Metakinetoplastina</taxon>
        <taxon>Trypanosomatida</taxon>
        <taxon>Trypanosomatidae</taxon>
        <taxon>Trypanosoma</taxon>
        <taxon>Nannomonas</taxon>
    </lineage>
</organism>
<keyword evidence="6" id="KW-0472">Membrane</keyword>
<sequence>MKFLFFVIVSILGVANATADQEKDHNDAEHKALCAVMQAAVEKWGSSGEGLSDTLKKALGRTLFGNEEGKGNVESLRGNLPADYEKVNDVLLPRYYWCGERHKEGESSRVKPPRRSGHSAPHDLLCLCTAGNGGWPVNNGNGKLCGQSKHTLEGHTEGWSSSGADKGKVQVTEAWTKVVAPCLQKREAGENLRGALETFKHKIDKTIHNEGRNGYLLGEGNSGGYPCSGNGQACVIYYNQTDNIGHTYPMPWWTGLEEAIQKEEAEKEEKKKEEEGRKQANEQRQRRTQNQEKSKIAHEPRTADLKQATPDKQDAEQTNHENISSPLATLEDTSGTPISLPCPWLLSALLFI</sequence>
<feature type="signal peptide" evidence="10">
    <location>
        <begin position="1"/>
        <end position="19"/>
    </location>
</feature>
<keyword evidence="5 10" id="KW-0732">Signal</keyword>
<proteinExistence type="predicted"/>
<reference evidence="12 13" key="2">
    <citation type="journal article" date="2012" name="Proc. Natl. Acad. Sci. U.S.A.">
        <title>Antigenic diversity is generated by distinct evolutionary mechanisms in African trypanosome species.</title>
        <authorList>
            <person name="Jackson A.P."/>
            <person name="Berry A."/>
            <person name="Aslett M."/>
            <person name="Allison H.C."/>
            <person name="Burton P."/>
            <person name="Vavrova-Anderson J."/>
            <person name="Brown R."/>
            <person name="Browne H."/>
            <person name="Corton N."/>
            <person name="Hauser H."/>
            <person name="Gamble J."/>
            <person name="Gilderthorp R."/>
            <person name="Marcello L."/>
            <person name="McQuillan J."/>
            <person name="Otto T.D."/>
            <person name="Quail M.A."/>
            <person name="Sanders M.J."/>
            <person name="van Tonder A."/>
            <person name="Ginger M.L."/>
            <person name="Field M.C."/>
            <person name="Barry J.D."/>
            <person name="Hertz-Fowler C."/>
            <person name="Berriman M."/>
        </authorList>
    </citation>
    <scope>NUCLEOTIDE SEQUENCE [LARGE SCALE GENOMIC DNA]</scope>
    <source>
        <strain evidence="12 13">IL3000</strain>
    </source>
</reference>
<evidence type="ECO:0000256" key="4">
    <source>
        <dbReference type="ARBA" id="ARBA00022622"/>
    </source>
</evidence>
<dbReference type="GO" id="GO:0005886">
    <property type="term" value="C:plasma membrane"/>
    <property type="evidence" value="ECO:0007669"/>
    <property type="project" value="UniProtKB-SubCell"/>
</dbReference>
<evidence type="ECO:0000313" key="12">
    <source>
        <dbReference type="EMBL" id="CCD15732.1"/>
    </source>
</evidence>
<evidence type="ECO:0000256" key="3">
    <source>
        <dbReference type="ARBA" id="ARBA00022475"/>
    </source>
</evidence>
<dbReference type="Pfam" id="PF13206">
    <property type="entry name" value="VSG_B"/>
    <property type="match status" value="1"/>
</dbReference>
<evidence type="ECO:0000256" key="2">
    <source>
        <dbReference type="ARBA" id="ARBA00004609"/>
    </source>
</evidence>
<comment type="caution">
    <text evidence="12">The sequence shown here is derived from an EMBL/GenBank/DDBJ whole genome shotgun (WGS) entry which is preliminary data.</text>
</comment>
<evidence type="ECO:0000256" key="1">
    <source>
        <dbReference type="ARBA" id="ARBA00002523"/>
    </source>
</evidence>
<dbReference type="EMBL" id="CAEQ01002034">
    <property type="protein sequence ID" value="CCD15732.1"/>
    <property type="molecule type" value="Genomic_DNA"/>
</dbReference>
<accession>F9WEM1</accession>
<name>F9WEM1_TRYCI</name>
<feature type="compositionally biased region" description="Polar residues" evidence="9">
    <location>
        <begin position="320"/>
        <end position="337"/>
    </location>
</feature>
<evidence type="ECO:0000256" key="5">
    <source>
        <dbReference type="ARBA" id="ARBA00022729"/>
    </source>
</evidence>
<feature type="region of interest" description="Disordered" evidence="9">
    <location>
        <begin position="263"/>
        <end position="338"/>
    </location>
</feature>
<gene>
    <name evidence="12" type="ORF">TCIL3000_0_07440</name>
</gene>
<keyword evidence="7" id="KW-0325">Glycoprotein</keyword>
<keyword evidence="4" id="KW-0336">GPI-anchor</keyword>
<comment type="function">
    <text evidence="1">VSG forms a coat on the surface of the parasite. The trypanosome evades the immune response of the host by expressing a series of antigenically distinct VSGs from an estimated 1000 VSG genes.</text>
</comment>
<comment type="subcellular location">
    <subcellularLocation>
        <location evidence="2">Cell membrane</location>
        <topology evidence="2">Lipid-anchor</topology>
        <topology evidence="2">GPI-anchor</topology>
    </subcellularLocation>
</comment>
<reference evidence="13" key="1">
    <citation type="submission" date="2011-07" db="EMBL/GenBank/DDBJ databases">
        <title>Divergent evolution of antigenic variation in African trypanosomes.</title>
        <authorList>
            <person name="Jackson A.P."/>
            <person name="Berry A."/>
            <person name="Allison H.C."/>
            <person name="Burton P."/>
            <person name="Anderson J."/>
            <person name="Aslett M."/>
            <person name="Brown R."/>
            <person name="Corton N."/>
            <person name="Harris D."/>
            <person name="Hauser H."/>
            <person name="Gamble J."/>
            <person name="Gilderthorp R."/>
            <person name="McQuillan J."/>
            <person name="Quail M.A."/>
            <person name="Sanders M."/>
            <person name="Van Tonder A."/>
            <person name="Ginger M.L."/>
            <person name="Donelson J.E."/>
            <person name="Field M.C."/>
            <person name="Barry J.D."/>
            <person name="Berriman M."/>
            <person name="Hertz-Fowler C."/>
        </authorList>
    </citation>
    <scope>NUCLEOTIDE SEQUENCE [LARGE SCALE GENOMIC DNA]</scope>
    <source>
        <strain evidence="13">IL3000</strain>
    </source>
</reference>
<evidence type="ECO:0000256" key="10">
    <source>
        <dbReference type="SAM" id="SignalP"/>
    </source>
</evidence>
<dbReference type="VEuPathDB" id="TriTrypDB:TcIL3000_0_07440"/>
<evidence type="ECO:0000313" key="13">
    <source>
        <dbReference type="Proteomes" id="UP000000702"/>
    </source>
</evidence>
<keyword evidence="8" id="KW-0449">Lipoprotein</keyword>
<evidence type="ECO:0000259" key="11">
    <source>
        <dbReference type="Pfam" id="PF13206"/>
    </source>
</evidence>
<dbReference type="Proteomes" id="UP000000702">
    <property type="component" value="Unassembled WGS sequence"/>
</dbReference>
<protein>
    <submittedName>
        <fullName evidence="12">Variant surface glycoprotein</fullName>
    </submittedName>
</protein>
<dbReference type="GO" id="GO:0098552">
    <property type="term" value="C:side of membrane"/>
    <property type="evidence" value="ECO:0007669"/>
    <property type="project" value="UniProtKB-KW"/>
</dbReference>
<evidence type="ECO:0000256" key="9">
    <source>
        <dbReference type="SAM" id="MobiDB-lite"/>
    </source>
</evidence>
<dbReference type="AlphaFoldDB" id="F9WEM1"/>
<keyword evidence="3" id="KW-1003">Cell membrane</keyword>
<feature type="chain" id="PRO_5003394717" evidence="10">
    <location>
        <begin position="20"/>
        <end position="352"/>
    </location>
</feature>